<dbReference type="AlphaFoldDB" id="A0A7X5TNI3"/>
<accession>A0A7X5TNI3</accession>
<evidence type="ECO:0000256" key="1">
    <source>
        <dbReference type="SAM" id="MobiDB-lite"/>
    </source>
</evidence>
<feature type="compositionally biased region" description="Acidic residues" evidence="1">
    <location>
        <begin position="71"/>
        <end position="95"/>
    </location>
</feature>
<dbReference type="RefSeq" id="WP_166697820.1">
    <property type="nucleotide sequence ID" value="NZ_JAAQTL010000001.1"/>
</dbReference>
<name>A0A7X5TNI3_9GAMM</name>
<comment type="caution">
    <text evidence="2">The sequence shown here is derived from an EMBL/GenBank/DDBJ whole genome shotgun (WGS) entry which is preliminary data.</text>
</comment>
<evidence type="ECO:0000313" key="3">
    <source>
        <dbReference type="Proteomes" id="UP000518878"/>
    </source>
</evidence>
<keyword evidence="3" id="KW-1185">Reference proteome</keyword>
<evidence type="ECO:0000313" key="2">
    <source>
        <dbReference type="EMBL" id="NID14090.1"/>
    </source>
</evidence>
<sequence>MRDTVELLEAIGRDASLRHASPEALARALEAADASAGLLELAANGDGTALTQELGLTKMQTEHMSQTGAHEDEEPEEGGEEPSERTDEPDDAPSA</sequence>
<dbReference type="Proteomes" id="UP000518878">
    <property type="component" value="Unassembled WGS sequence"/>
</dbReference>
<reference evidence="2 3" key="1">
    <citation type="journal article" date="2006" name="Int. J. Syst. Evol. Microbiol.">
        <title>Dyella yeojuensis sp. nov., isolated from greenhouse soil in Korea.</title>
        <authorList>
            <person name="Kim B.Y."/>
            <person name="Weon H.Y."/>
            <person name="Lee K.H."/>
            <person name="Seok S.J."/>
            <person name="Kwon S.W."/>
            <person name="Go S.J."/>
            <person name="Stackebrandt E."/>
        </authorList>
    </citation>
    <scope>NUCLEOTIDE SEQUENCE [LARGE SCALE GENOMIC DNA]</scope>
    <source>
        <strain evidence="2 3">DSM 17673</strain>
    </source>
</reference>
<dbReference type="EMBL" id="JAAQTL010000001">
    <property type="protein sequence ID" value="NID14090.1"/>
    <property type="molecule type" value="Genomic_DNA"/>
</dbReference>
<organism evidence="2 3">
    <name type="scientific">Luteibacter yeojuensis</name>
    <dbReference type="NCBI Taxonomy" id="345309"/>
    <lineage>
        <taxon>Bacteria</taxon>
        <taxon>Pseudomonadati</taxon>
        <taxon>Pseudomonadota</taxon>
        <taxon>Gammaproteobacteria</taxon>
        <taxon>Lysobacterales</taxon>
        <taxon>Rhodanobacteraceae</taxon>
        <taxon>Luteibacter</taxon>
    </lineage>
</organism>
<protein>
    <submittedName>
        <fullName evidence="2">Uncharacterized protein</fullName>
    </submittedName>
</protein>
<gene>
    <name evidence="2" type="ORF">HBF32_01240</name>
</gene>
<proteinExistence type="predicted"/>
<feature type="region of interest" description="Disordered" evidence="1">
    <location>
        <begin position="55"/>
        <end position="95"/>
    </location>
</feature>
<feature type="compositionally biased region" description="Polar residues" evidence="1">
    <location>
        <begin position="58"/>
        <end position="68"/>
    </location>
</feature>